<feature type="transmembrane region" description="Helical" evidence="10">
    <location>
        <begin position="480"/>
        <end position="497"/>
    </location>
</feature>
<keyword evidence="12" id="KW-1185">Reference proteome</keyword>
<feature type="transmembrane region" description="Helical" evidence="10">
    <location>
        <begin position="201"/>
        <end position="220"/>
    </location>
</feature>
<evidence type="ECO:0000256" key="7">
    <source>
        <dbReference type="ARBA" id="ARBA00023136"/>
    </source>
</evidence>
<feature type="transmembrane region" description="Helical" evidence="10">
    <location>
        <begin position="240"/>
        <end position="261"/>
    </location>
</feature>
<dbReference type="Proteomes" id="UP001165065">
    <property type="component" value="Unassembled WGS sequence"/>
</dbReference>
<feature type="transmembrane region" description="Helical" evidence="10">
    <location>
        <begin position="612"/>
        <end position="636"/>
    </location>
</feature>
<comment type="subcellular location">
    <subcellularLocation>
        <location evidence="1">Membrane</location>
        <topology evidence="1">Multi-pass membrane protein</topology>
    </subcellularLocation>
</comment>
<sequence length="907" mass="99830">MASKAPLLSEADKLDLDPKSGNGASTVTFDDDKNRHGSTGSTGRPTTDSWGSFNDTMRNGTSDAPGGSDDPNAVGFLQFRKDLEHTARRISQKRVEALQADVDNCHAKSSRNLLGENSENGKPPVRRSRTEAAQSASEAGVNVSTLAADQKMDRSKLRRRSIIKQDATLEYFRDRRPNKHSGYRRAITNNQNVFSMRWKTVGLLFLVGTLTGMVHYVVAWVENLILESKQNLAQAVSDRYSWEVSFIVWWCFTVTVMLISLTLTQKISPVAAGSGIPQMKTELTGHKIKNYLSLRTLAAKIVGLTTAVGAGMYIGQEGPFVHIASALAHGLIYMKAFKGPFKRIRENKSVQLAVLEAACAVGVSSTFRAPIGGVLFSIEVTSTYYMVANYWKGFLAAISASFMSHVIDMISTRDVSATFDPLFYVDYDTNKTYEYWEVCFFLAIGVFLGFCGAMVVKLNAKMSKLKSKMMKGQSTLNKEILWTMAVGTLTASCYLFGKFSIRSYKKNIQDLVDPTSLLVHHKEGSTNSTLVYNDAWEGPDWVQDWGDLKVIFPLFCFFVSNFILVALSLTVSVPCGCFVPLFAGGAAFGRLVGELVQYYITSQNPDYNSLPGGYALVGAAAFTAGGTRTVSVAVIAMELTGELDFILPIFIGVFASCITGSRFSDSIYDSILKARNLPYLANVVLKPNAVVADIMTPVVPCLSKVCTTKDMLIVLREKFEYDIPIVESKETMLLHGTVCRSDVEHVVRQIYAENKLENVSADLGQEKSNNIITSHEKERKRGILLQSHDLLHHREVHVQAAPFILQGQTPAEDVHIIFTMLKCMNVFVTSYGMLVGVVTKENIFKANMDETEHAMDIYSSLRPVRRGGRRGSMKQDGFIGLFPSDTASPASSERSTVPLASPVEGSS</sequence>
<feature type="compositionally biased region" description="Polar residues" evidence="9">
    <location>
        <begin position="110"/>
        <end position="120"/>
    </location>
</feature>
<feature type="transmembrane region" description="Helical" evidence="10">
    <location>
        <begin position="550"/>
        <end position="571"/>
    </location>
</feature>
<dbReference type="SUPFAM" id="SSF54631">
    <property type="entry name" value="CBS-domain pair"/>
    <property type="match status" value="1"/>
</dbReference>
<keyword evidence="6" id="KW-0406">Ion transport</keyword>
<keyword evidence="5 10" id="KW-1133">Transmembrane helix</keyword>
<dbReference type="InterPro" id="IPR001807">
    <property type="entry name" value="ClC"/>
</dbReference>
<keyword evidence="7 10" id="KW-0472">Membrane</keyword>
<dbReference type="PANTHER" id="PTHR45720:SF10">
    <property type="entry name" value="CHLORIDE CHANNEL PROTEIN 2"/>
    <property type="match status" value="1"/>
</dbReference>
<dbReference type="AlphaFoldDB" id="A0A9W7G9R9"/>
<dbReference type="EMBL" id="BRYA01001016">
    <property type="protein sequence ID" value="GMI37697.1"/>
    <property type="molecule type" value="Genomic_DNA"/>
</dbReference>
<dbReference type="InterPro" id="IPR050970">
    <property type="entry name" value="Cl_channel_volt-gated"/>
</dbReference>
<feature type="compositionally biased region" description="Polar residues" evidence="9">
    <location>
        <begin position="131"/>
        <end position="145"/>
    </location>
</feature>
<accession>A0A9W7G9R9</accession>
<evidence type="ECO:0000256" key="3">
    <source>
        <dbReference type="ARBA" id="ARBA00022692"/>
    </source>
</evidence>
<feature type="transmembrane region" description="Helical" evidence="10">
    <location>
        <begin position="320"/>
        <end position="337"/>
    </location>
</feature>
<proteinExistence type="predicted"/>
<evidence type="ECO:0000256" key="5">
    <source>
        <dbReference type="ARBA" id="ARBA00022989"/>
    </source>
</evidence>
<feature type="region of interest" description="Disordered" evidence="9">
    <location>
        <begin position="883"/>
        <end position="907"/>
    </location>
</feature>
<feature type="transmembrane region" description="Helical" evidence="10">
    <location>
        <begin position="578"/>
        <end position="600"/>
    </location>
</feature>
<feature type="compositionally biased region" description="Polar residues" evidence="9">
    <location>
        <begin position="885"/>
        <end position="895"/>
    </location>
</feature>
<feature type="transmembrane region" description="Helical" evidence="10">
    <location>
        <begin position="297"/>
        <end position="314"/>
    </location>
</feature>
<evidence type="ECO:0008006" key="13">
    <source>
        <dbReference type="Google" id="ProtNLM"/>
    </source>
</evidence>
<name>A0A9W7G9R9_9STRA</name>
<reference evidence="12" key="1">
    <citation type="journal article" date="2023" name="Commun. Biol.">
        <title>Genome analysis of Parmales, the sister group of diatoms, reveals the evolutionary specialization of diatoms from phago-mixotrophs to photoautotrophs.</title>
        <authorList>
            <person name="Ban H."/>
            <person name="Sato S."/>
            <person name="Yoshikawa S."/>
            <person name="Yamada K."/>
            <person name="Nakamura Y."/>
            <person name="Ichinomiya M."/>
            <person name="Sato N."/>
            <person name="Blanc-Mathieu R."/>
            <person name="Endo H."/>
            <person name="Kuwata A."/>
            <person name="Ogata H."/>
        </authorList>
    </citation>
    <scope>NUCLEOTIDE SEQUENCE [LARGE SCALE GENOMIC DNA]</scope>
</reference>
<dbReference type="Gene3D" id="3.10.580.10">
    <property type="entry name" value="CBS-domain"/>
    <property type="match status" value="1"/>
</dbReference>
<dbReference type="SUPFAM" id="SSF81340">
    <property type="entry name" value="Clc chloride channel"/>
    <property type="match status" value="1"/>
</dbReference>
<feature type="region of interest" description="Disordered" evidence="9">
    <location>
        <begin position="1"/>
        <end position="74"/>
    </location>
</feature>
<evidence type="ECO:0000256" key="10">
    <source>
        <dbReference type="SAM" id="Phobius"/>
    </source>
</evidence>
<evidence type="ECO:0000256" key="6">
    <source>
        <dbReference type="ARBA" id="ARBA00023065"/>
    </source>
</evidence>
<dbReference type="PRINTS" id="PR00762">
    <property type="entry name" value="CLCHANNEL"/>
</dbReference>
<comment type="caution">
    <text evidence="11">The sequence shown here is derived from an EMBL/GenBank/DDBJ whole genome shotgun (WGS) entry which is preliminary data.</text>
</comment>
<evidence type="ECO:0000256" key="1">
    <source>
        <dbReference type="ARBA" id="ARBA00004141"/>
    </source>
</evidence>
<organism evidence="11 12">
    <name type="scientific">Triparma columacea</name>
    <dbReference type="NCBI Taxonomy" id="722753"/>
    <lineage>
        <taxon>Eukaryota</taxon>
        <taxon>Sar</taxon>
        <taxon>Stramenopiles</taxon>
        <taxon>Ochrophyta</taxon>
        <taxon>Bolidophyceae</taxon>
        <taxon>Parmales</taxon>
        <taxon>Triparmaceae</taxon>
        <taxon>Triparma</taxon>
    </lineage>
</organism>
<evidence type="ECO:0000256" key="9">
    <source>
        <dbReference type="SAM" id="MobiDB-lite"/>
    </source>
</evidence>
<keyword evidence="4" id="KW-0677">Repeat</keyword>
<dbReference type="GO" id="GO:0005247">
    <property type="term" value="F:voltage-gated chloride channel activity"/>
    <property type="evidence" value="ECO:0007669"/>
    <property type="project" value="TreeGrafter"/>
</dbReference>
<keyword evidence="8" id="KW-0868">Chloride</keyword>
<dbReference type="InterPro" id="IPR014743">
    <property type="entry name" value="Cl-channel_core"/>
</dbReference>
<keyword evidence="2" id="KW-0813">Transport</keyword>
<dbReference type="Gene3D" id="1.10.3080.10">
    <property type="entry name" value="Clc chloride channel"/>
    <property type="match status" value="1"/>
</dbReference>
<feature type="transmembrane region" description="Helical" evidence="10">
    <location>
        <begin position="435"/>
        <end position="459"/>
    </location>
</feature>
<feature type="transmembrane region" description="Helical" evidence="10">
    <location>
        <begin position="643"/>
        <end position="663"/>
    </location>
</feature>
<evidence type="ECO:0000256" key="8">
    <source>
        <dbReference type="ARBA" id="ARBA00023214"/>
    </source>
</evidence>
<gene>
    <name evidence="11" type="ORF">TrCOL_g8558</name>
</gene>
<feature type="region of interest" description="Disordered" evidence="9">
    <location>
        <begin position="108"/>
        <end position="145"/>
    </location>
</feature>
<evidence type="ECO:0000256" key="2">
    <source>
        <dbReference type="ARBA" id="ARBA00022448"/>
    </source>
</evidence>
<protein>
    <recommendedName>
        <fullName evidence="13">Chloride channel protein</fullName>
    </recommendedName>
</protein>
<keyword evidence="3 10" id="KW-0812">Transmembrane</keyword>
<feature type="compositionally biased region" description="Polar residues" evidence="9">
    <location>
        <begin position="37"/>
        <end position="62"/>
    </location>
</feature>
<dbReference type="GO" id="GO:0016020">
    <property type="term" value="C:membrane"/>
    <property type="evidence" value="ECO:0007669"/>
    <property type="project" value="UniProtKB-SubCell"/>
</dbReference>
<dbReference type="InterPro" id="IPR046342">
    <property type="entry name" value="CBS_dom_sf"/>
</dbReference>
<evidence type="ECO:0000313" key="11">
    <source>
        <dbReference type="EMBL" id="GMI37697.1"/>
    </source>
</evidence>
<dbReference type="PANTHER" id="PTHR45720">
    <property type="entry name" value="CHLORIDE CHANNEL PROTEIN 2"/>
    <property type="match status" value="1"/>
</dbReference>
<evidence type="ECO:0000313" key="12">
    <source>
        <dbReference type="Proteomes" id="UP001165065"/>
    </source>
</evidence>
<dbReference type="OrthoDB" id="4564at2759"/>
<evidence type="ECO:0000256" key="4">
    <source>
        <dbReference type="ARBA" id="ARBA00022737"/>
    </source>
</evidence>
<dbReference type="Pfam" id="PF00654">
    <property type="entry name" value="Voltage_CLC"/>
    <property type="match status" value="1"/>
</dbReference>